<keyword evidence="5" id="KW-0808">Transferase</keyword>
<dbReference type="EMBL" id="BMCS01000001">
    <property type="protein sequence ID" value="GGF19960.1"/>
    <property type="molecule type" value="Genomic_DNA"/>
</dbReference>
<feature type="transmembrane region" description="Helical" evidence="10">
    <location>
        <begin position="290"/>
        <end position="309"/>
    </location>
</feature>
<evidence type="ECO:0000256" key="6">
    <source>
        <dbReference type="ARBA" id="ARBA00022692"/>
    </source>
</evidence>
<evidence type="ECO:0000256" key="3">
    <source>
        <dbReference type="ARBA" id="ARBA00022502"/>
    </source>
</evidence>
<organism evidence="11 12">
    <name type="scientific">Williamsia phyllosphaerae</name>
    <dbReference type="NCBI Taxonomy" id="885042"/>
    <lineage>
        <taxon>Bacteria</taxon>
        <taxon>Bacillati</taxon>
        <taxon>Actinomycetota</taxon>
        <taxon>Actinomycetes</taxon>
        <taxon>Mycobacteriales</taxon>
        <taxon>Nocardiaceae</taxon>
        <taxon>Williamsia</taxon>
    </lineage>
</organism>
<sequence length="451" mass="47967">MPSSSSDTVLGDGSNPNVPTVPAVSAHAGPIARNHSWLTPVALFLAVRLIGVLVLARFTDLRGGSLREALSSWDGKWMLDIAQYGYGGVPFTQADAHGYRDANTPYAFFPGYPMLVGAVAKIPGFSTFGAAMTVNVVVGCIGAIGAARLGALCCRLMAERTGLSGRNATTGWFTDNLRFSSRISMWLNSTTSPTRSAVGSSTANADPRRVGLILVVLFAAAPMGVVLSMAYTETLFCALAVWALVGVLEKRWVLAGVVTMFAGLTRPTAVVLIGVVMLAALLAHRDGAKTWAAVVLSPLGYLGYLGVVWNQTGSPTGWFTIQTQGWGTEIDWGETSWQFINYSLANSSEVAVVATAWIMIATIALVAVCIWERLPWPVVLYGTLVVISIAGSSGLMMSRPRLLLPAFVMLIPAAIALARSRPFTQLWVLTAVVALSSWFGAHMLTVYPHAI</sequence>
<comment type="caution">
    <text evidence="11">The sequence shown here is derived from an EMBL/GenBank/DDBJ whole genome shotgun (WGS) entry which is preliminary data.</text>
</comment>
<feature type="transmembrane region" description="Helical" evidence="10">
    <location>
        <begin position="350"/>
        <end position="371"/>
    </location>
</feature>
<comment type="subcellular location">
    <subcellularLocation>
        <location evidence="1">Endoplasmic reticulum membrane</location>
        <topology evidence="1">Multi-pass membrane protein</topology>
    </subcellularLocation>
</comment>
<dbReference type="Proteomes" id="UP000632454">
    <property type="component" value="Unassembled WGS sequence"/>
</dbReference>
<dbReference type="PANTHER" id="PTHR12468">
    <property type="entry name" value="GPI MANNOSYLTRANSFERASE 2"/>
    <property type="match status" value="1"/>
</dbReference>
<keyword evidence="8 10" id="KW-1133">Transmembrane helix</keyword>
<keyword evidence="4" id="KW-0328">Glycosyltransferase</keyword>
<keyword evidence="6 10" id="KW-0812">Transmembrane</keyword>
<keyword evidence="12" id="KW-1185">Reference proteome</keyword>
<feature type="transmembrane region" description="Helical" evidence="10">
    <location>
        <begin position="378"/>
        <end position="396"/>
    </location>
</feature>
<evidence type="ECO:0000256" key="4">
    <source>
        <dbReference type="ARBA" id="ARBA00022676"/>
    </source>
</evidence>
<name>A0ABQ1UJZ3_9NOCA</name>
<evidence type="ECO:0000256" key="9">
    <source>
        <dbReference type="ARBA" id="ARBA00023136"/>
    </source>
</evidence>
<evidence type="ECO:0000256" key="5">
    <source>
        <dbReference type="ARBA" id="ARBA00022679"/>
    </source>
</evidence>
<protein>
    <submittedName>
        <fullName evidence="11">Membrane protein</fullName>
    </submittedName>
</protein>
<dbReference type="PANTHER" id="PTHR12468:SF2">
    <property type="entry name" value="GPI MANNOSYLTRANSFERASE 2"/>
    <property type="match status" value="1"/>
</dbReference>
<evidence type="ECO:0000256" key="1">
    <source>
        <dbReference type="ARBA" id="ARBA00004477"/>
    </source>
</evidence>
<feature type="transmembrane region" description="Helical" evidence="10">
    <location>
        <begin position="210"/>
        <end position="232"/>
    </location>
</feature>
<evidence type="ECO:0000313" key="12">
    <source>
        <dbReference type="Proteomes" id="UP000632454"/>
    </source>
</evidence>
<evidence type="ECO:0000256" key="2">
    <source>
        <dbReference type="ARBA" id="ARBA00004687"/>
    </source>
</evidence>
<evidence type="ECO:0000313" key="11">
    <source>
        <dbReference type="EMBL" id="GGF19960.1"/>
    </source>
</evidence>
<proteinExistence type="predicted"/>
<dbReference type="InterPro" id="IPR007315">
    <property type="entry name" value="PIG-V/Gpi18"/>
</dbReference>
<comment type="pathway">
    <text evidence="2">Glycolipid biosynthesis; glycosylphosphatidylinositol-anchor biosynthesis.</text>
</comment>
<accession>A0ABQ1UJZ3</accession>
<reference evidence="12" key="1">
    <citation type="journal article" date="2019" name="Int. J. Syst. Evol. Microbiol.">
        <title>The Global Catalogue of Microorganisms (GCM) 10K type strain sequencing project: providing services to taxonomists for standard genome sequencing and annotation.</title>
        <authorList>
            <consortium name="The Broad Institute Genomics Platform"/>
            <consortium name="The Broad Institute Genome Sequencing Center for Infectious Disease"/>
            <person name="Wu L."/>
            <person name="Ma J."/>
        </authorList>
    </citation>
    <scope>NUCLEOTIDE SEQUENCE [LARGE SCALE GENOMIC DNA]</scope>
    <source>
        <strain evidence="12">CCM 7855</strain>
    </source>
</reference>
<keyword evidence="7" id="KW-0256">Endoplasmic reticulum</keyword>
<feature type="transmembrane region" description="Helical" evidence="10">
    <location>
        <begin position="402"/>
        <end position="419"/>
    </location>
</feature>
<gene>
    <name evidence="11" type="ORF">GCM10007298_14970</name>
</gene>
<evidence type="ECO:0000256" key="8">
    <source>
        <dbReference type="ARBA" id="ARBA00022989"/>
    </source>
</evidence>
<feature type="transmembrane region" description="Helical" evidence="10">
    <location>
        <begin position="37"/>
        <end position="58"/>
    </location>
</feature>
<keyword evidence="3" id="KW-0337">GPI-anchor biosynthesis</keyword>
<feature type="transmembrane region" description="Helical" evidence="10">
    <location>
        <begin position="252"/>
        <end position="283"/>
    </location>
</feature>
<feature type="transmembrane region" description="Helical" evidence="10">
    <location>
        <begin position="426"/>
        <end position="447"/>
    </location>
</feature>
<evidence type="ECO:0000256" key="7">
    <source>
        <dbReference type="ARBA" id="ARBA00022824"/>
    </source>
</evidence>
<keyword evidence="9 10" id="KW-0472">Membrane</keyword>
<evidence type="ECO:0000256" key="10">
    <source>
        <dbReference type="SAM" id="Phobius"/>
    </source>
</evidence>
<dbReference type="RefSeq" id="WP_229704951.1">
    <property type="nucleotide sequence ID" value="NZ_BMCS01000001.1"/>
</dbReference>